<feature type="binding site" evidence="10">
    <location>
        <position position="249"/>
    </location>
    <ligand>
        <name>S-adenosyl-L-methionine</name>
        <dbReference type="ChEBI" id="CHEBI:59789"/>
    </ligand>
</feature>
<evidence type="ECO:0000256" key="9">
    <source>
        <dbReference type="ARBA" id="ARBA00023242"/>
    </source>
</evidence>
<feature type="compositionally biased region" description="Acidic residues" evidence="11">
    <location>
        <begin position="460"/>
        <end position="473"/>
    </location>
</feature>
<feature type="active site" description="Nucleophile" evidence="10">
    <location>
        <position position="302"/>
    </location>
</feature>
<dbReference type="InParanoid" id="S8E883"/>
<evidence type="ECO:0000256" key="7">
    <source>
        <dbReference type="ARBA" id="ARBA00022694"/>
    </source>
</evidence>
<keyword evidence="9" id="KW-0539">Nucleus</keyword>
<dbReference type="PRINTS" id="PR02008">
    <property type="entry name" value="RCMTFAMILY"/>
</dbReference>
<keyword evidence="5 10" id="KW-0808">Transferase</keyword>
<evidence type="ECO:0000256" key="6">
    <source>
        <dbReference type="ARBA" id="ARBA00022691"/>
    </source>
</evidence>
<protein>
    <recommendedName>
        <fullName evidence="12">SAM-dependent MTase RsmB/NOP-type domain-containing protein</fullName>
    </recommendedName>
</protein>
<evidence type="ECO:0000256" key="10">
    <source>
        <dbReference type="PROSITE-ProRule" id="PRU01023"/>
    </source>
</evidence>
<feature type="binding site" evidence="10">
    <location>
        <position position="182"/>
    </location>
    <ligand>
        <name>S-adenosyl-L-methionine</name>
        <dbReference type="ChEBI" id="CHEBI:59789"/>
    </ligand>
</feature>
<keyword evidence="6 10" id="KW-0949">S-adenosyl-L-methionine</keyword>
<dbReference type="HOGENOM" id="CLU_005316_4_2_1"/>
<evidence type="ECO:0000259" key="12">
    <source>
        <dbReference type="PROSITE" id="PS51686"/>
    </source>
</evidence>
<dbReference type="STRING" id="743788.S8E883"/>
<dbReference type="Gene3D" id="3.40.50.150">
    <property type="entry name" value="Vaccinia Virus protein VP39"/>
    <property type="match status" value="1"/>
</dbReference>
<dbReference type="PROSITE" id="PS01153">
    <property type="entry name" value="NOL1_NOP2_SUN"/>
    <property type="match status" value="1"/>
</dbReference>
<dbReference type="SUPFAM" id="SSF53335">
    <property type="entry name" value="S-adenosyl-L-methionine-dependent methyltransferases"/>
    <property type="match status" value="1"/>
</dbReference>
<dbReference type="EMBL" id="KE504143">
    <property type="protein sequence ID" value="EPT01182.1"/>
    <property type="molecule type" value="Genomic_DNA"/>
</dbReference>
<evidence type="ECO:0000256" key="8">
    <source>
        <dbReference type="ARBA" id="ARBA00022884"/>
    </source>
</evidence>
<dbReference type="GO" id="GO:0030488">
    <property type="term" value="P:tRNA methylation"/>
    <property type="evidence" value="ECO:0007669"/>
    <property type="project" value="TreeGrafter"/>
</dbReference>
<dbReference type="Pfam" id="PF25376">
    <property type="entry name" value="Pre-PUA_NSUN2"/>
    <property type="match status" value="1"/>
</dbReference>
<accession>S8E883</accession>
<sequence>MILREDMHNERFEKYYKAQGILPPEEWEPFMDAMRAPLPTTFRVTGSRQAARLLNDTIKDVHIPHLANVVFEGEPVPPPKQIPWYPEGLAWQLNVAKKVVRKSPEFKKFHSFLVYETEVGNISRQEAVSMLPPLFLEVEPHHRVIDMCAAPGSKTAQLLEAIHAHDSISASSYPRGLLIANDSDYKRTHMLIHQAARLPSPALMVTNHDASIYPAIKIPSEQVVFPTATKPRVAAKKQYQLLFDRILCDVPCSGDGTLRKNVAIWKNWQPMDGNGLHSLQIRILERAMRMLKTGGRIVYSTCSLNPVENEAVVAAALKSVPGFELVDMSNHLPGLVHRPGVTSWIPTVDRNITTGFPTYHSYWDSLSEEKRQQSKMLESHWPPTPEEAAKLNLTRCIRIYPHLQDTGGFFVAVLHKIPPDASSQSASKRNADAVDSPEVSAVKKAKLDSRSTSDAAQPEVDAESAQDVEDELTDASQGSTPAPAPAVPTVNPEDFKKQQRGKKHRADGGGVIHFKENPFTFVSPDDPIIKACMEKLRLQPSFPAQNILVRNPAGDAVRSLYMTNDIVKQIVAHNDFVRMRLMTAGTKVFAKQEGTEAKRAGVDAQFRVLAEGLPVVLPHIDPAAILEADAGALRVLMQAYYPLTAGFEEPFRSVLEAQDTGSHVVRFLPGQAENATLTHELVLPIWKSNVSVTLMIDKKAKSALSLRLFGEDVTVAAKDASQKREQAISATVPTAGASAEEKDASTEVEVDDSLPST</sequence>
<dbReference type="PROSITE" id="PS51686">
    <property type="entry name" value="SAM_MT_RSMB_NOP"/>
    <property type="match status" value="1"/>
</dbReference>
<evidence type="ECO:0000256" key="1">
    <source>
        <dbReference type="ARBA" id="ARBA00004123"/>
    </source>
</evidence>
<dbReference type="GO" id="GO:0005737">
    <property type="term" value="C:cytoplasm"/>
    <property type="evidence" value="ECO:0007669"/>
    <property type="project" value="TreeGrafter"/>
</dbReference>
<dbReference type="InterPro" id="IPR018314">
    <property type="entry name" value="RsmB/NOL1/NOP2-like_CS"/>
</dbReference>
<dbReference type="Proteomes" id="UP000015241">
    <property type="component" value="Unassembled WGS sequence"/>
</dbReference>
<dbReference type="Pfam" id="PF01189">
    <property type="entry name" value="Methyltr_RsmB-F"/>
    <property type="match status" value="1"/>
</dbReference>
<dbReference type="Pfam" id="PF25378">
    <property type="entry name" value="PUA_NSUN2"/>
    <property type="match status" value="1"/>
</dbReference>
<dbReference type="GO" id="GO:0000049">
    <property type="term" value="F:tRNA binding"/>
    <property type="evidence" value="ECO:0007669"/>
    <property type="project" value="UniProtKB-KW"/>
</dbReference>
<dbReference type="eggNOG" id="KOG2198">
    <property type="taxonomic scope" value="Eukaryota"/>
</dbReference>
<feature type="region of interest" description="Disordered" evidence="11">
    <location>
        <begin position="719"/>
        <end position="757"/>
    </location>
</feature>
<evidence type="ECO:0000256" key="4">
    <source>
        <dbReference type="ARBA" id="ARBA00022603"/>
    </source>
</evidence>
<keyword evidence="4 10" id="KW-0489">Methyltransferase</keyword>
<evidence type="ECO:0000313" key="14">
    <source>
        <dbReference type="Proteomes" id="UP000015241"/>
    </source>
</evidence>
<gene>
    <name evidence="13" type="ORF">FOMPIDRAFT_1015953</name>
</gene>
<keyword evidence="7" id="KW-0819">tRNA processing</keyword>
<dbReference type="FunCoup" id="S8E883">
    <property type="interactions" value="941"/>
</dbReference>
<dbReference type="GO" id="GO:0016428">
    <property type="term" value="F:tRNA (cytidine-5-)-methyltransferase activity"/>
    <property type="evidence" value="ECO:0007669"/>
    <property type="project" value="InterPro"/>
</dbReference>
<name>S8E883_FOMSC</name>
<evidence type="ECO:0000256" key="2">
    <source>
        <dbReference type="ARBA" id="ARBA00007494"/>
    </source>
</evidence>
<comment type="similarity">
    <text evidence="2 10">Belongs to the class I-like SAM-binding methyltransferase superfamily. RsmB/NOP family.</text>
</comment>
<evidence type="ECO:0000256" key="5">
    <source>
        <dbReference type="ARBA" id="ARBA00022679"/>
    </source>
</evidence>
<comment type="subcellular location">
    <subcellularLocation>
        <location evidence="1">Nucleus</location>
    </subcellularLocation>
</comment>
<evidence type="ECO:0000256" key="3">
    <source>
        <dbReference type="ARBA" id="ARBA00022555"/>
    </source>
</evidence>
<dbReference type="PANTHER" id="PTHR22808">
    <property type="entry name" value="NCL1 YEAST -RELATED NOL1/NOP2/FMU SUN DOMAIN-CONTAINING"/>
    <property type="match status" value="1"/>
</dbReference>
<feature type="domain" description="SAM-dependent MTase RsmB/NOP-type" evidence="12">
    <location>
        <begin position="30"/>
        <end position="417"/>
    </location>
</feature>
<dbReference type="InterPro" id="IPR057285">
    <property type="entry name" value="Pre-PUA_NSUN2"/>
</dbReference>
<dbReference type="InterPro" id="IPR029063">
    <property type="entry name" value="SAM-dependent_MTases_sf"/>
</dbReference>
<dbReference type="PRINTS" id="PR02011">
    <property type="entry name" value="RCMTNCL1"/>
</dbReference>
<dbReference type="InterPro" id="IPR001678">
    <property type="entry name" value="MeTrfase_RsmB-F_NOP2_dom"/>
</dbReference>
<keyword evidence="14" id="KW-1185">Reference proteome</keyword>
<proteinExistence type="inferred from homology"/>
<feature type="compositionally biased region" description="Acidic residues" evidence="11">
    <location>
        <begin position="746"/>
        <end position="757"/>
    </location>
</feature>
<feature type="region of interest" description="Disordered" evidence="11">
    <location>
        <begin position="420"/>
        <end position="510"/>
    </location>
</feature>
<dbReference type="GO" id="GO:0005634">
    <property type="term" value="C:nucleus"/>
    <property type="evidence" value="ECO:0007669"/>
    <property type="project" value="UniProtKB-SubCell"/>
</dbReference>
<dbReference type="PANTHER" id="PTHR22808:SF1">
    <property type="entry name" value="RNA CYTOSINE-C(5)-METHYLTRANSFERASE NSUN2-RELATED"/>
    <property type="match status" value="1"/>
</dbReference>
<dbReference type="InterPro" id="IPR057286">
    <property type="entry name" value="PUA_NSUN2"/>
</dbReference>
<keyword evidence="3" id="KW-0820">tRNA-binding</keyword>
<dbReference type="AlphaFoldDB" id="S8E883"/>
<feature type="binding site" evidence="10">
    <location>
        <position position="209"/>
    </location>
    <ligand>
        <name>S-adenosyl-L-methionine</name>
        <dbReference type="ChEBI" id="CHEBI:59789"/>
    </ligand>
</feature>
<dbReference type="OrthoDB" id="6093671at2759"/>
<feature type="binding site" evidence="10">
    <location>
        <begin position="148"/>
        <end position="154"/>
    </location>
    <ligand>
        <name>S-adenosyl-L-methionine</name>
        <dbReference type="ChEBI" id="CHEBI:59789"/>
    </ligand>
</feature>
<evidence type="ECO:0000256" key="11">
    <source>
        <dbReference type="SAM" id="MobiDB-lite"/>
    </source>
</evidence>
<dbReference type="InterPro" id="IPR023267">
    <property type="entry name" value="RCMT"/>
</dbReference>
<reference evidence="13 14" key="1">
    <citation type="journal article" date="2012" name="Science">
        <title>The Paleozoic origin of enzymatic lignin decomposition reconstructed from 31 fungal genomes.</title>
        <authorList>
            <person name="Floudas D."/>
            <person name="Binder M."/>
            <person name="Riley R."/>
            <person name="Barry K."/>
            <person name="Blanchette R.A."/>
            <person name="Henrissat B."/>
            <person name="Martinez A.T."/>
            <person name="Otillar R."/>
            <person name="Spatafora J.W."/>
            <person name="Yadav J.S."/>
            <person name="Aerts A."/>
            <person name="Benoit I."/>
            <person name="Boyd A."/>
            <person name="Carlson A."/>
            <person name="Copeland A."/>
            <person name="Coutinho P.M."/>
            <person name="de Vries R.P."/>
            <person name="Ferreira P."/>
            <person name="Findley K."/>
            <person name="Foster B."/>
            <person name="Gaskell J."/>
            <person name="Glotzer D."/>
            <person name="Gorecki P."/>
            <person name="Heitman J."/>
            <person name="Hesse C."/>
            <person name="Hori C."/>
            <person name="Igarashi K."/>
            <person name="Jurgens J.A."/>
            <person name="Kallen N."/>
            <person name="Kersten P."/>
            <person name="Kohler A."/>
            <person name="Kuees U."/>
            <person name="Kumar T.K.A."/>
            <person name="Kuo A."/>
            <person name="LaButti K."/>
            <person name="Larrondo L.F."/>
            <person name="Lindquist E."/>
            <person name="Ling A."/>
            <person name="Lombard V."/>
            <person name="Lucas S."/>
            <person name="Lundell T."/>
            <person name="Martin R."/>
            <person name="McLaughlin D.J."/>
            <person name="Morgenstern I."/>
            <person name="Morin E."/>
            <person name="Murat C."/>
            <person name="Nagy L.G."/>
            <person name="Nolan M."/>
            <person name="Ohm R.A."/>
            <person name="Patyshakuliyeva A."/>
            <person name="Rokas A."/>
            <person name="Ruiz-Duenas F.J."/>
            <person name="Sabat G."/>
            <person name="Salamov A."/>
            <person name="Samejima M."/>
            <person name="Schmutz J."/>
            <person name="Slot J.C."/>
            <person name="St John F."/>
            <person name="Stenlid J."/>
            <person name="Sun H."/>
            <person name="Sun S."/>
            <person name="Syed K."/>
            <person name="Tsang A."/>
            <person name="Wiebenga A."/>
            <person name="Young D."/>
            <person name="Pisabarro A."/>
            <person name="Eastwood D.C."/>
            <person name="Martin F."/>
            <person name="Cullen D."/>
            <person name="Grigoriev I.V."/>
            <person name="Hibbett D.S."/>
        </authorList>
    </citation>
    <scope>NUCLEOTIDE SEQUENCE</scope>
    <source>
        <strain evidence="14">FP-58527</strain>
    </source>
</reference>
<dbReference type="InterPro" id="IPR023270">
    <property type="entry name" value="RCMT_NCL1"/>
</dbReference>
<organism evidence="13 14">
    <name type="scientific">Fomitopsis schrenkii</name>
    <name type="common">Brown rot fungus</name>
    <dbReference type="NCBI Taxonomy" id="2126942"/>
    <lineage>
        <taxon>Eukaryota</taxon>
        <taxon>Fungi</taxon>
        <taxon>Dikarya</taxon>
        <taxon>Basidiomycota</taxon>
        <taxon>Agaricomycotina</taxon>
        <taxon>Agaricomycetes</taxon>
        <taxon>Polyporales</taxon>
        <taxon>Fomitopsis</taxon>
    </lineage>
</organism>
<dbReference type="InterPro" id="IPR049560">
    <property type="entry name" value="MeTrfase_RsmB-F_NOP2_cat"/>
</dbReference>
<keyword evidence="8 10" id="KW-0694">RNA-binding</keyword>
<evidence type="ECO:0000313" key="13">
    <source>
        <dbReference type="EMBL" id="EPT01182.1"/>
    </source>
</evidence>